<dbReference type="InterPro" id="IPR049192">
    <property type="entry name" value="DUF4246_C"/>
</dbReference>
<keyword evidence="5" id="KW-1185">Reference proteome</keyword>
<accession>A0A5E8BYJ3</accession>
<dbReference type="InterPro" id="IPR049207">
    <property type="entry name" value="DUF4246_N"/>
</dbReference>
<dbReference type="GeneID" id="43583968"/>
<dbReference type="AlphaFoldDB" id="A0A5E8BYJ3"/>
<dbReference type="Proteomes" id="UP000398389">
    <property type="component" value="Unassembled WGS sequence"/>
</dbReference>
<dbReference type="RefSeq" id="XP_031855759.1">
    <property type="nucleotide sequence ID" value="XM_031999868.1"/>
</dbReference>
<evidence type="ECO:0000259" key="2">
    <source>
        <dbReference type="Pfam" id="PF14033"/>
    </source>
</evidence>
<dbReference type="EMBL" id="CABVLU010000004">
    <property type="protein sequence ID" value="VVT56564.1"/>
    <property type="molecule type" value="Genomic_DNA"/>
</dbReference>
<evidence type="ECO:0000256" key="1">
    <source>
        <dbReference type="SAM" id="MobiDB-lite"/>
    </source>
</evidence>
<dbReference type="PANTHER" id="PTHR33119:SF1">
    <property type="entry name" value="FE2OG DIOXYGENASE DOMAIN-CONTAINING PROTEIN"/>
    <property type="match status" value="1"/>
</dbReference>
<name>A0A5E8BYJ3_9ASCO</name>
<reference evidence="4 5" key="1">
    <citation type="submission" date="2019-09" db="EMBL/GenBank/DDBJ databases">
        <authorList>
            <person name="Brejova B."/>
        </authorList>
    </citation>
    <scope>NUCLEOTIDE SEQUENCE [LARGE SCALE GENOMIC DNA]</scope>
</reference>
<dbReference type="PANTHER" id="PTHR33119">
    <property type="entry name" value="IFI3P"/>
    <property type="match status" value="1"/>
</dbReference>
<protein>
    <submittedName>
        <fullName evidence="4">Uncharacterized protein</fullName>
    </submittedName>
</protein>
<sequence>MSQEELRYPVSGIAPYKPNYKLRNAYRNEEGHKYLSPFGHPYNMIFDQENQTRVSYPTLKDKQILALSYAIRQKPEWWIKYKNPEIVAKWQKETVASKEERDEFIQQNGMKAVAESPKVLQPLFDFVIAELAWYEKLKDSTDGQFQLAYSDYVFFGDKVIPSDLKTTFIKAAKKLEDIPDDLRDWHPGSNQQVWDLIHPSLYPLQYGITPVVKDLKNDHVGFEINYKGGCVPMPEYNFWRDSIKSDVSTFGISKRFQWLPSIFNVAKDGKVTIESYINNLHPVHYKDLYRPIADIFARFIPGINAALSQYASKEHIRDNPFTHEEGLYGPEPEFDENDPNYDEKYDEYIENRVPIVNDPVFEMPSGERVSQIDVHGTKLKVIVKMANIQLTPENPEYAGGTWHVEGTINEDIVCSCLYYYDVENITDDSELEFRAATDAPIYEQYDSDGVLAVYGLENGDLNTFYVGGVKTIEDRLIVFPNMLQHHVKPFKLQDKTKPGHRKILCFFVCDPYNDNVISTDQVPPQQSNWWSEQVLSNEEELKNNHYTIFDQLPTEVLEAIFDEVEWPMSLKRAKEVREELMEERSINSKKEEESEPDRNPFYRHFSLCEH</sequence>
<feature type="region of interest" description="Disordered" evidence="1">
    <location>
        <begin position="581"/>
        <end position="600"/>
    </location>
</feature>
<dbReference type="OrthoDB" id="415532at2759"/>
<evidence type="ECO:0000259" key="3">
    <source>
        <dbReference type="Pfam" id="PF21666"/>
    </source>
</evidence>
<dbReference type="Pfam" id="PF14033">
    <property type="entry name" value="DUF4246"/>
    <property type="match status" value="1"/>
</dbReference>
<feature type="domain" description="DUF4246" evidence="3">
    <location>
        <begin position="33"/>
        <end position="93"/>
    </location>
</feature>
<evidence type="ECO:0000313" key="4">
    <source>
        <dbReference type="EMBL" id="VVT56564.1"/>
    </source>
</evidence>
<dbReference type="Pfam" id="PF21666">
    <property type="entry name" value="DUF4246_N"/>
    <property type="match status" value="1"/>
</dbReference>
<dbReference type="InterPro" id="IPR025340">
    <property type="entry name" value="DUF4246"/>
</dbReference>
<evidence type="ECO:0000313" key="5">
    <source>
        <dbReference type="Proteomes" id="UP000398389"/>
    </source>
</evidence>
<feature type="domain" description="DUF4246" evidence="2">
    <location>
        <begin position="123"/>
        <end position="532"/>
    </location>
</feature>
<organism evidence="4 5">
    <name type="scientific">Magnusiomyces paraingens</name>
    <dbReference type="NCBI Taxonomy" id="2606893"/>
    <lineage>
        <taxon>Eukaryota</taxon>
        <taxon>Fungi</taxon>
        <taxon>Dikarya</taxon>
        <taxon>Ascomycota</taxon>
        <taxon>Saccharomycotina</taxon>
        <taxon>Dipodascomycetes</taxon>
        <taxon>Dipodascales</taxon>
        <taxon>Dipodascaceae</taxon>
        <taxon>Magnusiomyces</taxon>
    </lineage>
</organism>
<proteinExistence type="predicted"/>
<gene>
    <name evidence="4" type="ORF">SAPINGB_P005153</name>
</gene>